<organism evidence="2 3">
    <name type="scientific">Pristionchus pacificus</name>
    <name type="common">Parasitic nematode worm</name>
    <dbReference type="NCBI Taxonomy" id="54126"/>
    <lineage>
        <taxon>Eukaryota</taxon>
        <taxon>Metazoa</taxon>
        <taxon>Ecdysozoa</taxon>
        <taxon>Nematoda</taxon>
        <taxon>Chromadorea</taxon>
        <taxon>Rhabditida</taxon>
        <taxon>Rhabditina</taxon>
        <taxon>Diplogasteromorpha</taxon>
        <taxon>Diplogasteroidea</taxon>
        <taxon>Neodiplogasteridae</taxon>
        <taxon>Pristionchus</taxon>
    </lineage>
</organism>
<evidence type="ECO:0000256" key="1">
    <source>
        <dbReference type="SAM" id="MobiDB-lite"/>
    </source>
</evidence>
<dbReference type="EnsemblMetazoa" id="PPA44107.1">
    <property type="protein sequence ID" value="PPA44107.1"/>
    <property type="gene ID" value="WBGene00282476"/>
</dbReference>
<dbReference type="AlphaFoldDB" id="A0A2A6CVG5"/>
<protein>
    <submittedName>
        <fullName evidence="2">Uncharacterized protein</fullName>
    </submittedName>
</protein>
<name>A0A2A6CVG5_PRIPA</name>
<sequence length="125" mass="14088">MLKALWIRGLRQVGSPKYAPRKFTLYRFQLIYKTYGNGLDARQHISERLSNRSGGGYGIQIHNVRSPPAASHATADASPEEARAGDPDPDDQFKLESTLRRIREKVETRQQEPTRPRRLSAADAG</sequence>
<accession>A0A2A6CVG5</accession>
<keyword evidence="3" id="KW-1185">Reference proteome</keyword>
<reference evidence="2" key="2">
    <citation type="submission" date="2022-06" db="UniProtKB">
        <authorList>
            <consortium name="EnsemblMetazoa"/>
        </authorList>
    </citation>
    <scope>IDENTIFICATION</scope>
    <source>
        <strain evidence="2">PS312</strain>
    </source>
</reference>
<feature type="compositionally biased region" description="Basic and acidic residues" evidence="1">
    <location>
        <begin position="80"/>
        <end position="115"/>
    </location>
</feature>
<proteinExistence type="predicted"/>
<evidence type="ECO:0000313" key="2">
    <source>
        <dbReference type="EnsemblMetazoa" id="PPA44107.1"/>
    </source>
</evidence>
<reference evidence="3" key="1">
    <citation type="journal article" date="2008" name="Nat. Genet.">
        <title>The Pristionchus pacificus genome provides a unique perspective on nematode lifestyle and parasitism.</title>
        <authorList>
            <person name="Dieterich C."/>
            <person name="Clifton S.W."/>
            <person name="Schuster L.N."/>
            <person name="Chinwalla A."/>
            <person name="Delehaunty K."/>
            <person name="Dinkelacker I."/>
            <person name="Fulton L."/>
            <person name="Fulton R."/>
            <person name="Godfrey J."/>
            <person name="Minx P."/>
            <person name="Mitreva M."/>
            <person name="Roeseler W."/>
            <person name="Tian H."/>
            <person name="Witte H."/>
            <person name="Yang S.P."/>
            <person name="Wilson R.K."/>
            <person name="Sommer R.J."/>
        </authorList>
    </citation>
    <scope>NUCLEOTIDE SEQUENCE [LARGE SCALE GENOMIC DNA]</scope>
    <source>
        <strain evidence="3">PS312</strain>
    </source>
</reference>
<feature type="region of interest" description="Disordered" evidence="1">
    <location>
        <begin position="49"/>
        <end position="125"/>
    </location>
</feature>
<dbReference type="Proteomes" id="UP000005239">
    <property type="component" value="Unassembled WGS sequence"/>
</dbReference>
<evidence type="ECO:0000313" key="3">
    <source>
        <dbReference type="Proteomes" id="UP000005239"/>
    </source>
</evidence>
<accession>A0A8R1UZ05</accession>
<gene>
    <name evidence="2" type="primary">WBGene00282476</name>
</gene>